<feature type="transmembrane region" description="Helical" evidence="6">
    <location>
        <begin position="147"/>
        <end position="166"/>
    </location>
</feature>
<feature type="compositionally biased region" description="Polar residues" evidence="5">
    <location>
        <begin position="17"/>
        <end position="34"/>
    </location>
</feature>
<evidence type="ECO:0000313" key="9">
    <source>
        <dbReference type="Proteomes" id="UP000000759"/>
    </source>
</evidence>
<dbReference type="GeneID" id="7204059"/>
<evidence type="ECO:0000256" key="1">
    <source>
        <dbReference type="ARBA" id="ARBA00004141"/>
    </source>
</evidence>
<dbReference type="OrthoDB" id="42181at2759"/>
<feature type="domain" description="TLC" evidence="7">
    <location>
        <begin position="140"/>
        <end position="349"/>
    </location>
</feature>
<evidence type="ECO:0000256" key="4">
    <source>
        <dbReference type="ARBA" id="ARBA00023136"/>
    </source>
</evidence>
<proteinExistence type="predicted"/>
<gene>
    <name evidence="8" type="ORF">PHATR_44224</name>
</gene>
<dbReference type="AlphaFoldDB" id="B5Y5S0"/>
<feature type="transmembrane region" description="Helical" evidence="6">
    <location>
        <begin position="192"/>
        <end position="211"/>
    </location>
</feature>
<reference evidence="8 9" key="1">
    <citation type="journal article" date="2008" name="Nature">
        <title>The Phaeodactylum genome reveals the evolutionary history of diatom genomes.</title>
        <authorList>
            <person name="Bowler C."/>
            <person name="Allen A.E."/>
            <person name="Badger J.H."/>
            <person name="Grimwood J."/>
            <person name="Jabbari K."/>
            <person name="Kuo A."/>
            <person name="Maheswari U."/>
            <person name="Martens C."/>
            <person name="Maumus F."/>
            <person name="Otillar R.P."/>
            <person name="Rayko E."/>
            <person name="Salamov A."/>
            <person name="Vandepoele K."/>
            <person name="Beszteri B."/>
            <person name="Gruber A."/>
            <person name="Heijde M."/>
            <person name="Katinka M."/>
            <person name="Mock T."/>
            <person name="Valentin K."/>
            <person name="Verret F."/>
            <person name="Berges J.A."/>
            <person name="Brownlee C."/>
            <person name="Cadoret J.P."/>
            <person name="Chiovitti A."/>
            <person name="Choi C.J."/>
            <person name="Coesel S."/>
            <person name="De Martino A."/>
            <person name="Detter J.C."/>
            <person name="Durkin C."/>
            <person name="Falciatore A."/>
            <person name="Fournet J."/>
            <person name="Haruta M."/>
            <person name="Huysman M.J."/>
            <person name="Jenkins B.D."/>
            <person name="Jiroutova K."/>
            <person name="Jorgensen R.E."/>
            <person name="Joubert Y."/>
            <person name="Kaplan A."/>
            <person name="Kroger N."/>
            <person name="Kroth P.G."/>
            <person name="La Roche J."/>
            <person name="Lindquist E."/>
            <person name="Lommer M."/>
            <person name="Martin-Jezequel V."/>
            <person name="Lopez P.J."/>
            <person name="Lucas S."/>
            <person name="Mangogna M."/>
            <person name="McGinnis K."/>
            <person name="Medlin L.K."/>
            <person name="Montsant A."/>
            <person name="Oudot-Le Secq M.P."/>
            <person name="Napoli C."/>
            <person name="Obornik M."/>
            <person name="Parker M.S."/>
            <person name="Petit J.L."/>
            <person name="Porcel B.M."/>
            <person name="Poulsen N."/>
            <person name="Robison M."/>
            <person name="Rychlewski L."/>
            <person name="Rynearson T.A."/>
            <person name="Schmutz J."/>
            <person name="Shapiro H."/>
            <person name="Siaut M."/>
            <person name="Stanley M."/>
            <person name="Sussman M.R."/>
            <person name="Taylor A.R."/>
            <person name="Vardi A."/>
            <person name="von Dassow P."/>
            <person name="Vyverman W."/>
            <person name="Willis A."/>
            <person name="Wyrwicz L.S."/>
            <person name="Rokhsar D.S."/>
            <person name="Weissenbach J."/>
            <person name="Armbrust E.V."/>
            <person name="Green B.R."/>
            <person name="Van de Peer Y."/>
            <person name="Grigoriev I.V."/>
        </authorList>
    </citation>
    <scope>NUCLEOTIDE SEQUENCE [LARGE SCALE GENOMIC DNA]</scope>
    <source>
        <strain evidence="8 9">CCAP 1055/1</strain>
    </source>
</reference>
<evidence type="ECO:0000256" key="2">
    <source>
        <dbReference type="ARBA" id="ARBA00022692"/>
    </source>
</evidence>
<dbReference type="GO" id="GO:0005783">
    <property type="term" value="C:endoplasmic reticulum"/>
    <property type="evidence" value="ECO:0007669"/>
    <property type="project" value="TreeGrafter"/>
</dbReference>
<dbReference type="EMBL" id="CP001142">
    <property type="protein sequence ID" value="ACI65707.1"/>
    <property type="molecule type" value="Genomic_DNA"/>
</dbReference>
<dbReference type="Proteomes" id="UP000000759">
    <property type="component" value="Chromosome 3"/>
</dbReference>
<evidence type="ECO:0000259" key="7">
    <source>
        <dbReference type="Pfam" id="PF03798"/>
    </source>
</evidence>
<comment type="subcellular location">
    <subcellularLocation>
        <location evidence="1">Membrane</location>
        <topology evidence="1">Multi-pass membrane protein</topology>
    </subcellularLocation>
</comment>
<dbReference type="Pfam" id="PF03798">
    <property type="entry name" value="TRAM_LAG1_CLN8"/>
    <property type="match status" value="1"/>
</dbReference>
<dbReference type="STRING" id="556484.B5Y5S0"/>
<protein>
    <recommendedName>
        <fullName evidence="7">TLC domain-containing protein</fullName>
    </recommendedName>
</protein>
<keyword evidence="2 6" id="KW-0812">Transmembrane</keyword>
<feature type="transmembrane region" description="Helical" evidence="6">
    <location>
        <begin position="326"/>
        <end position="344"/>
    </location>
</feature>
<dbReference type="InterPro" id="IPR006634">
    <property type="entry name" value="TLC-dom"/>
</dbReference>
<accession>B5Y5S0</accession>
<keyword evidence="4 6" id="KW-0472">Membrane</keyword>
<dbReference type="InterPro" id="IPR050846">
    <property type="entry name" value="TLCD"/>
</dbReference>
<organism evidence="8 9">
    <name type="scientific">Phaeodactylum tricornutum (strain CCAP 1055/1)</name>
    <dbReference type="NCBI Taxonomy" id="556484"/>
    <lineage>
        <taxon>Eukaryota</taxon>
        <taxon>Sar</taxon>
        <taxon>Stramenopiles</taxon>
        <taxon>Ochrophyta</taxon>
        <taxon>Bacillariophyta</taxon>
        <taxon>Bacillariophyceae</taxon>
        <taxon>Bacillariophycidae</taxon>
        <taxon>Naviculales</taxon>
        <taxon>Phaeodactylaceae</taxon>
        <taxon>Phaeodactylum</taxon>
    </lineage>
</organism>
<dbReference type="InParanoid" id="B5Y5S0"/>
<reference evidence="9" key="2">
    <citation type="submission" date="2008-08" db="EMBL/GenBank/DDBJ databases">
        <authorList>
            <consortium name="Diatom Consortium"/>
            <person name="Grigoriev I."/>
            <person name="Grimwood J."/>
            <person name="Kuo A."/>
            <person name="Otillar R.P."/>
            <person name="Salamov A."/>
            <person name="Detter J.C."/>
            <person name="Lindquist E."/>
            <person name="Shapiro H."/>
            <person name="Lucas S."/>
            <person name="Glavina del Rio T."/>
            <person name="Pitluck S."/>
            <person name="Rokhsar D."/>
            <person name="Bowler C."/>
        </authorList>
    </citation>
    <scope>GENOME REANNOTATION</scope>
    <source>
        <strain evidence="9">CCAP 1055/1</strain>
    </source>
</reference>
<sequence length="374" mass="42965">MSPRTMTTLPALDTAVPQRSSPITTQSDSGMHQATETEYGTTAVAGRLSDGNGQAELSTPRLRLSASKRHQSAPHAPLGARFTASNSSDNFLDNDKYRTSGHTATRYPRRIRRSPLEQHFRVDKDNRAILPGVPIYDPDWNRDVHDFFNLVVLVPVVALNIINWNWDTVWTVFTMNTKLTIANAWTGEYFDLFLLVTVFYFAIDLLWILAFPNCVKSPATILQHHVATLLYLIIPYRHASYQWCMGACMLVECNTWFLIARRVFNKQGFPPWIIDLSFVSIRVKLISIFFYTTWVAIRVVLYPYLLPLFYQVWLDHSAKVGTKMNLVFWCVPLHSVFCLLNLKWSYDLLMSKIRYWRRLGKDGVYRNGAVASGL</sequence>
<dbReference type="GO" id="GO:0016020">
    <property type="term" value="C:membrane"/>
    <property type="evidence" value="ECO:0007669"/>
    <property type="project" value="UniProtKB-SubCell"/>
</dbReference>
<dbReference type="PANTHER" id="PTHR13439">
    <property type="entry name" value="CT120 PROTEIN"/>
    <property type="match status" value="1"/>
</dbReference>
<keyword evidence="9" id="KW-1185">Reference proteome</keyword>
<dbReference type="GO" id="GO:0055088">
    <property type="term" value="P:lipid homeostasis"/>
    <property type="evidence" value="ECO:0007669"/>
    <property type="project" value="TreeGrafter"/>
</dbReference>
<dbReference type="HOGENOM" id="CLU_595293_0_0_1"/>
<dbReference type="PaxDb" id="2850-Phatr44224"/>
<feature type="transmembrane region" description="Helical" evidence="6">
    <location>
        <begin position="285"/>
        <end position="306"/>
    </location>
</feature>
<feature type="region of interest" description="Disordered" evidence="5">
    <location>
        <begin position="1"/>
        <end position="34"/>
    </location>
</feature>
<keyword evidence="3 6" id="KW-1133">Transmembrane helix</keyword>
<evidence type="ECO:0000256" key="6">
    <source>
        <dbReference type="SAM" id="Phobius"/>
    </source>
</evidence>
<evidence type="ECO:0000256" key="5">
    <source>
        <dbReference type="SAM" id="MobiDB-lite"/>
    </source>
</evidence>
<evidence type="ECO:0000313" key="8">
    <source>
        <dbReference type="EMBL" id="ACI65707.1"/>
    </source>
</evidence>
<evidence type="ECO:0000256" key="3">
    <source>
        <dbReference type="ARBA" id="ARBA00022989"/>
    </source>
</evidence>
<dbReference type="KEGG" id="pti:PHATR_44224"/>
<name>B5Y5S0_PHATC</name>
<feature type="region of interest" description="Disordered" evidence="5">
    <location>
        <begin position="65"/>
        <end position="87"/>
    </location>
</feature>
<dbReference type="RefSeq" id="XP_002186237.1">
    <property type="nucleotide sequence ID" value="XM_002186201.1"/>
</dbReference>
<dbReference type="eggNOG" id="ENOG502SB1Y">
    <property type="taxonomic scope" value="Eukaryota"/>
</dbReference>
<dbReference type="PANTHER" id="PTHR13439:SF0">
    <property type="entry name" value="TOPOISOMERASE I DAMAGE AFFECTED PROTEIN 4"/>
    <property type="match status" value="1"/>
</dbReference>